<feature type="compositionally biased region" description="Basic residues" evidence="1">
    <location>
        <begin position="1"/>
        <end position="10"/>
    </location>
</feature>
<keyword evidence="4" id="KW-1185">Reference proteome</keyword>
<dbReference type="AlphaFoldDB" id="A0A916JYX9"/>
<evidence type="ECO:0000259" key="2">
    <source>
        <dbReference type="Pfam" id="PF20537"/>
    </source>
</evidence>
<dbReference type="Proteomes" id="UP000693892">
    <property type="component" value="Unassembled WGS sequence"/>
</dbReference>
<protein>
    <recommendedName>
        <fullName evidence="2">DUF6752 domain-containing protein</fullName>
    </recommendedName>
</protein>
<accession>A0A916JYX9</accession>
<reference evidence="3" key="1">
    <citation type="submission" date="2021-06" db="EMBL/GenBank/DDBJ databases">
        <authorList>
            <person name="Criscuolo A."/>
        </authorList>
    </citation>
    <scope>NUCLEOTIDE SEQUENCE</scope>
    <source>
        <strain evidence="3">CIP111803</strain>
    </source>
</reference>
<dbReference type="EMBL" id="CAJVAP010000026">
    <property type="protein sequence ID" value="CAG7617111.1"/>
    <property type="molecule type" value="Genomic_DNA"/>
</dbReference>
<feature type="region of interest" description="Disordered" evidence="1">
    <location>
        <begin position="1"/>
        <end position="22"/>
    </location>
</feature>
<dbReference type="InterPro" id="IPR046640">
    <property type="entry name" value="DUF6752"/>
</dbReference>
<evidence type="ECO:0000313" key="4">
    <source>
        <dbReference type="Proteomes" id="UP000693892"/>
    </source>
</evidence>
<name>A0A916JYX9_9MICO</name>
<comment type="caution">
    <text evidence="3">The sequence shown here is derived from an EMBL/GenBank/DDBJ whole genome shotgun (WGS) entry which is preliminary data.</text>
</comment>
<dbReference type="Pfam" id="PF20537">
    <property type="entry name" value="DUF6752"/>
    <property type="match status" value="1"/>
</dbReference>
<organism evidence="3 4">
    <name type="scientific">Leucobacter soli</name>
    <dbReference type="NCBI Taxonomy" id="2812850"/>
    <lineage>
        <taxon>Bacteria</taxon>
        <taxon>Bacillati</taxon>
        <taxon>Actinomycetota</taxon>
        <taxon>Actinomycetes</taxon>
        <taxon>Micrococcales</taxon>
        <taxon>Microbacteriaceae</taxon>
        <taxon>Leucobacter</taxon>
    </lineage>
</organism>
<sequence length="65" mass="7651">MKQRFKRFARSVRDALPGGPRGSLRARVERLERELDECRRDSRRAAELLDLVEERLTPRSEADRA</sequence>
<dbReference type="RefSeq" id="WP_218115997.1">
    <property type="nucleotide sequence ID" value="NZ_CAJVAP010000026.1"/>
</dbReference>
<evidence type="ECO:0000256" key="1">
    <source>
        <dbReference type="SAM" id="MobiDB-lite"/>
    </source>
</evidence>
<evidence type="ECO:0000313" key="3">
    <source>
        <dbReference type="EMBL" id="CAG7617111.1"/>
    </source>
</evidence>
<feature type="domain" description="DUF6752" evidence="2">
    <location>
        <begin position="24"/>
        <end position="64"/>
    </location>
</feature>
<gene>
    <name evidence="3" type="ORF">LEUCIP111803_02064</name>
</gene>
<proteinExistence type="predicted"/>